<dbReference type="SUPFAM" id="SSF63829">
    <property type="entry name" value="Calcium-dependent phosphotriesterase"/>
    <property type="match status" value="1"/>
</dbReference>
<dbReference type="EMBL" id="ABOX02000025">
    <property type="protein sequence ID" value="EEF59683.1"/>
    <property type="molecule type" value="Genomic_DNA"/>
</dbReference>
<protein>
    <recommendedName>
        <fullName evidence="4">NHL repeat containing protein</fullName>
    </recommendedName>
</protein>
<dbReference type="Proteomes" id="UP000003688">
    <property type="component" value="Unassembled WGS sequence"/>
</dbReference>
<keyword evidence="1" id="KW-0732">Signal</keyword>
<gene>
    <name evidence="2" type="ORF">Cflav_PD2672</name>
</gene>
<reference evidence="2 3" key="1">
    <citation type="journal article" date="2011" name="J. Bacteriol.">
        <title>Genome sequence of 'Pedosphaera parvula' Ellin514, an aerobic Verrucomicrobial isolate from pasture soil.</title>
        <authorList>
            <person name="Kant R."/>
            <person name="van Passel M.W."/>
            <person name="Sangwan P."/>
            <person name="Palva A."/>
            <person name="Lucas S."/>
            <person name="Copeland A."/>
            <person name="Lapidus A."/>
            <person name="Glavina Del Rio T."/>
            <person name="Dalin E."/>
            <person name="Tice H."/>
            <person name="Bruce D."/>
            <person name="Goodwin L."/>
            <person name="Pitluck S."/>
            <person name="Chertkov O."/>
            <person name="Larimer F.W."/>
            <person name="Land M.L."/>
            <person name="Hauser L."/>
            <person name="Brettin T.S."/>
            <person name="Detter J.C."/>
            <person name="Han S."/>
            <person name="de Vos W.M."/>
            <person name="Janssen P.H."/>
            <person name="Smidt H."/>
        </authorList>
    </citation>
    <scope>NUCLEOTIDE SEQUENCE [LARGE SCALE GENOMIC DNA]</scope>
    <source>
        <strain evidence="2 3">Ellin514</strain>
    </source>
</reference>
<dbReference type="Gene3D" id="2.120.10.30">
    <property type="entry name" value="TolB, C-terminal domain"/>
    <property type="match status" value="1"/>
</dbReference>
<dbReference type="RefSeq" id="WP_007416356.1">
    <property type="nucleotide sequence ID" value="NZ_ABOX02000025.1"/>
</dbReference>
<evidence type="ECO:0000313" key="3">
    <source>
        <dbReference type="Proteomes" id="UP000003688"/>
    </source>
</evidence>
<proteinExistence type="predicted"/>
<evidence type="ECO:0000313" key="2">
    <source>
        <dbReference type="EMBL" id="EEF59683.1"/>
    </source>
</evidence>
<feature type="chain" id="PRO_5002893074" description="NHL repeat containing protein" evidence="1">
    <location>
        <begin position="21"/>
        <end position="369"/>
    </location>
</feature>
<dbReference type="AlphaFoldDB" id="B9XKL3"/>
<keyword evidence="3" id="KW-1185">Reference proteome</keyword>
<accession>B9XKL3</accession>
<comment type="caution">
    <text evidence="2">The sequence shown here is derived from an EMBL/GenBank/DDBJ whole genome shotgun (WGS) entry which is preliminary data.</text>
</comment>
<name>B9XKL3_PEDPL</name>
<dbReference type="OrthoDB" id="9799230at2"/>
<evidence type="ECO:0008006" key="4">
    <source>
        <dbReference type="Google" id="ProtNLM"/>
    </source>
</evidence>
<dbReference type="STRING" id="320771.Cflav_PD2672"/>
<organism evidence="2 3">
    <name type="scientific">Pedosphaera parvula (strain Ellin514)</name>
    <dbReference type="NCBI Taxonomy" id="320771"/>
    <lineage>
        <taxon>Bacteria</taxon>
        <taxon>Pseudomonadati</taxon>
        <taxon>Verrucomicrobiota</taxon>
        <taxon>Pedosphaerae</taxon>
        <taxon>Pedosphaerales</taxon>
        <taxon>Pedosphaeraceae</taxon>
        <taxon>Pedosphaera</taxon>
    </lineage>
</organism>
<feature type="signal peptide" evidence="1">
    <location>
        <begin position="1"/>
        <end position="20"/>
    </location>
</feature>
<dbReference type="InterPro" id="IPR011042">
    <property type="entry name" value="6-blade_b-propeller_TolB-like"/>
</dbReference>
<sequence length="369" mass="40105" precursor="true">MLKLVAITAAVFTTALVSQAHDGAPAPATPASTNQVVPMKFEVETKGPVKAPLLKVSQPVSGQGYWKFVAATNLVPVPAAACNHLKGAHGTIIIDPDKDTVYWGLQGVGWIGFSNHLADSWIIQGDPMFSHGNLHGADIIHRRGKLPLVAVADNVDGQVYLSDTSFQHAEKLDWPAAGPYKAKKEFHPTDVAFIDKKDMFVTDGYGKAYVMPVTTEPLKYEGTFMGGKEFSQTPHGVTYSASDKTLFVSARPEGQIKRWLVNKHKWLETLGLPAGSTVCDIDLWGDYALAPCLDGPDKKPGPIYIINLKKQTIVGTIRPKEDLCYTDAQHIHDAAWYVTGKGDKQEVYIVFTNWNPGGVGALKLVNATN</sequence>
<evidence type="ECO:0000256" key="1">
    <source>
        <dbReference type="SAM" id="SignalP"/>
    </source>
</evidence>